<proteinExistence type="predicted"/>
<organism evidence="2 3">
    <name type="scientific">Nocardioides deserti</name>
    <dbReference type="NCBI Taxonomy" id="1588644"/>
    <lineage>
        <taxon>Bacteria</taxon>
        <taxon>Bacillati</taxon>
        <taxon>Actinomycetota</taxon>
        <taxon>Actinomycetes</taxon>
        <taxon>Propionibacteriales</taxon>
        <taxon>Nocardioidaceae</taxon>
        <taxon>Nocardioides</taxon>
    </lineage>
</organism>
<dbReference type="EMBL" id="JACMYC010000004">
    <property type="protein sequence ID" value="MBC2960334.1"/>
    <property type="molecule type" value="Genomic_DNA"/>
</dbReference>
<gene>
    <name evidence="2" type="ORF">H7344_08520</name>
</gene>
<protein>
    <submittedName>
        <fullName evidence="2">Polyphosphate polymerase domain-containing protein</fullName>
    </submittedName>
</protein>
<feature type="domain" description="VTC" evidence="1">
    <location>
        <begin position="25"/>
        <end position="236"/>
    </location>
</feature>
<name>A0ABR6U7C5_9ACTN</name>
<dbReference type="Pfam" id="PF09359">
    <property type="entry name" value="VTC"/>
    <property type="match status" value="1"/>
</dbReference>
<evidence type="ECO:0000313" key="2">
    <source>
        <dbReference type="EMBL" id="MBC2960334.1"/>
    </source>
</evidence>
<comment type="caution">
    <text evidence="2">The sequence shown here is derived from an EMBL/GenBank/DDBJ whole genome shotgun (WGS) entry which is preliminary data.</text>
</comment>
<sequence length="269" mass="30091">MPAPVDRFDPIGLADLVEQASLLSRVDRKYLVPVAELPRLLAAAPSSARVLEIGGSRTFGYRSTYLDTADRLSYLLAGRRRRRRFKVRTRSYLDTGTSWLEVKTRRARDLTVKERVAHHDAAVDGPLTHEGRAFVADRLSAAGIPVDADALEPVLVTAYLRSTLFLPESRSRVTIDTDLGWTTLARTDHTDLDRASLAVVETKSGSSPSAFDRLLWTRGHRPRQISKYGVGMAALHPELPRLKWHRVLDQQLQVPPISRRLPNHSPHTG</sequence>
<evidence type="ECO:0000313" key="3">
    <source>
        <dbReference type="Proteomes" id="UP000604001"/>
    </source>
</evidence>
<keyword evidence="3" id="KW-1185">Reference proteome</keyword>
<accession>A0ABR6U7C5</accession>
<reference evidence="2 3" key="1">
    <citation type="submission" date="2020-08" db="EMBL/GenBank/DDBJ databases">
        <title>novel species in genus Nocardioides.</title>
        <authorList>
            <person name="Zhang G."/>
        </authorList>
    </citation>
    <scope>NUCLEOTIDE SEQUENCE [LARGE SCALE GENOMIC DNA]</scope>
    <source>
        <strain evidence="2 3">SC8A-24</strain>
    </source>
</reference>
<dbReference type="Gene3D" id="3.20.100.30">
    <property type="entry name" value="VTC, catalytic tunnel domain"/>
    <property type="match status" value="1"/>
</dbReference>
<dbReference type="InterPro" id="IPR018966">
    <property type="entry name" value="VTC_domain"/>
</dbReference>
<evidence type="ECO:0000259" key="1">
    <source>
        <dbReference type="Pfam" id="PF09359"/>
    </source>
</evidence>
<dbReference type="InterPro" id="IPR042267">
    <property type="entry name" value="VTC_sf"/>
</dbReference>
<dbReference type="CDD" id="cd07750">
    <property type="entry name" value="PolyPPase_VTC_like"/>
    <property type="match status" value="1"/>
</dbReference>
<dbReference type="Proteomes" id="UP000604001">
    <property type="component" value="Unassembled WGS sequence"/>
</dbReference>